<keyword evidence="3" id="KW-1185">Reference proteome</keyword>
<evidence type="ECO:0000313" key="2">
    <source>
        <dbReference type="EMBL" id="TWT62937.1"/>
    </source>
</evidence>
<feature type="transmembrane region" description="Helical" evidence="1">
    <location>
        <begin position="124"/>
        <end position="147"/>
    </location>
</feature>
<dbReference type="EMBL" id="SJPG01000001">
    <property type="protein sequence ID" value="TWT62937.1"/>
    <property type="molecule type" value="Genomic_DNA"/>
</dbReference>
<keyword evidence="1" id="KW-0472">Membrane</keyword>
<gene>
    <name evidence="2" type="ORF">Pan54_36880</name>
</gene>
<name>A0A5C5XIG5_9PLAN</name>
<feature type="transmembrane region" description="Helical" evidence="1">
    <location>
        <begin position="376"/>
        <end position="393"/>
    </location>
</feature>
<evidence type="ECO:0000313" key="3">
    <source>
        <dbReference type="Proteomes" id="UP000316095"/>
    </source>
</evidence>
<accession>A0A5C5XIG5</accession>
<feature type="transmembrane region" description="Helical" evidence="1">
    <location>
        <begin position="226"/>
        <end position="243"/>
    </location>
</feature>
<feature type="transmembrane region" description="Helical" evidence="1">
    <location>
        <begin position="159"/>
        <end position="180"/>
    </location>
</feature>
<feature type="transmembrane region" description="Helical" evidence="1">
    <location>
        <begin position="296"/>
        <end position="318"/>
    </location>
</feature>
<feature type="transmembrane region" description="Helical" evidence="1">
    <location>
        <begin position="405"/>
        <end position="427"/>
    </location>
</feature>
<feature type="transmembrane region" description="Helical" evidence="1">
    <location>
        <begin position="264"/>
        <end position="284"/>
    </location>
</feature>
<keyword evidence="1" id="KW-1133">Transmembrane helix</keyword>
<comment type="caution">
    <text evidence="2">The sequence shown here is derived from an EMBL/GenBank/DDBJ whole genome shotgun (WGS) entry which is preliminary data.</text>
</comment>
<dbReference type="RefSeq" id="WP_146504739.1">
    <property type="nucleotide sequence ID" value="NZ_SJPG01000001.1"/>
</dbReference>
<feature type="transmembrane region" description="Helical" evidence="1">
    <location>
        <begin position="187"/>
        <end position="206"/>
    </location>
</feature>
<dbReference type="Proteomes" id="UP000316095">
    <property type="component" value="Unassembled WGS sequence"/>
</dbReference>
<dbReference type="AlphaFoldDB" id="A0A5C5XIG5"/>
<dbReference type="Gene3D" id="1.20.1740.10">
    <property type="entry name" value="Amino acid/polyamine transporter I"/>
    <property type="match status" value="1"/>
</dbReference>
<sequence>MFVNVLIAVVALGMLAWLTLSPQLRQSSAWAATMTPLASIMGSGFLVSAPLLASVAGNYAPLAMAVLLLVAWLIGSAIRFNIANAEPLFDKITEPVHGRDDHKYHHSHRLTAELGKGVEKLSHYVLAIAYFISITYYIQLLSLFAMQPFGIDSSFLPKMLATSLLVIISGTGFLFGLHIVEKVERYIVSLNLATILALLTGLIVFNGQAAWDGSWKLPELAIGSDPWHTLRVMMGLLVVVQGFETSRFLGTEHPAQERIKTMRWAQGIASLIYLVFLSLMLIVITPEQASSSADVTMILTLIAPVATILPMLLTVTAVGSQFTAAVADEAGCGGLLDSLTKDWLNAKTAYLAIGGMTILLVWVVDVLQVISLASRAFALFYALQCAVATSIAWSENENHSKREPVKAAGFGLLTLLSFVITICGISSE</sequence>
<feature type="transmembrane region" description="Helical" evidence="1">
    <location>
        <begin position="349"/>
        <end position="370"/>
    </location>
</feature>
<proteinExistence type="predicted"/>
<protein>
    <submittedName>
        <fullName evidence="2">Uncharacterized protein</fullName>
    </submittedName>
</protein>
<reference evidence="2 3" key="1">
    <citation type="submission" date="2019-02" db="EMBL/GenBank/DDBJ databases">
        <title>Deep-cultivation of Planctomycetes and their phenomic and genomic characterization uncovers novel biology.</title>
        <authorList>
            <person name="Wiegand S."/>
            <person name="Jogler M."/>
            <person name="Boedeker C."/>
            <person name="Pinto D."/>
            <person name="Vollmers J."/>
            <person name="Rivas-Marin E."/>
            <person name="Kohn T."/>
            <person name="Peeters S.H."/>
            <person name="Heuer A."/>
            <person name="Rast P."/>
            <person name="Oberbeckmann S."/>
            <person name="Bunk B."/>
            <person name="Jeske O."/>
            <person name="Meyerdierks A."/>
            <person name="Storesund J.E."/>
            <person name="Kallscheuer N."/>
            <person name="Luecker S."/>
            <person name="Lage O.M."/>
            <person name="Pohl T."/>
            <person name="Merkel B.J."/>
            <person name="Hornburger P."/>
            <person name="Mueller R.-W."/>
            <person name="Bruemmer F."/>
            <person name="Labrenz M."/>
            <person name="Spormann A.M."/>
            <person name="Op Den Camp H."/>
            <person name="Overmann J."/>
            <person name="Amann R."/>
            <person name="Jetten M.S.M."/>
            <person name="Mascher T."/>
            <person name="Medema M.H."/>
            <person name="Devos D.P."/>
            <person name="Kaster A.-K."/>
            <person name="Ovreas L."/>
            <person name="Rohde M."/>
            <person name="Galperin M.Y."/>
            <person name="Jogler C."/>
        </authorList>
    </citation>
    <scope>NUCLEOTIDE SEQUENCE [LARGE SCALE GENOMIC DNA]</scope>
    <source>
        <strain evidence="2 3">Pan54</strain>
    </source>
</reference>
<organism evidence="2 3">
    <name type="scientific">Rubinisphaera italica</name>
    <dbReference type="NCBI Taxonomy" id="2527969"/>
    <lineage>
        <taxon>Bacteria</taxon>
        <taxon>Pseudomonadati</taxon>
        <taxon>Planctomycetota</taxon>
        <taxon>Planctomycetia</taxon>
        <taxon>Planctomycetales</taxon>
        <taxon>Planctomycetaceae</taxon>
        <taxon>Rubinisphaera</taxon>
    </lineage>
</organism>
<evidence type="ECO:0000256" key="1">
    <source>
        <dbReference type="SAM" id="Phobius"/>
    </source>
</evidence>
<dbReference type="OrthoDB" id="271600at2"/>
<feature type="transmembrane region" description="Helical" evidence="1">
    <location>
        <begin position="55"/>
        <end position="74"/>
    </location>
</feature>
<keyword evidence="1" id="KW-0812">Transmembrane</keyword>